<accession>A0A5A5U0N3</accession>
<dbReference type="AlphaFoldDB" id="A0A5A5U0N3"/>
<comment type="caution">
    <text evidence="1">The sequence shown here is derived from an EMBL/GenBank/DDBJ whole genome shotgun (WGS) entry which is preliminary data.</text>
</comment>
<dbReference type="Pfam" id="PF04294">
    <property type="entry name" value="VanW"/>
    <property type="match status" value="1"/>
</dbReference>
<protein>
    <recommendedName>
        <fullName evidence="3">Vancomycin resistance protein</fullName>
    </recommendedName>
</protein>
<organism evidence="1 2">
    <name type="scientific">Leuconostoc citreum</name>
    <dbReference type="NCBI Taxonomy" id="33964"/>
    <lineage>
        <taxon>Bacteria</taxon>
        <taxon>Bacillati</taxon>
        <taxon>Bacillota</taxon>
        <taxon>Bacilli</taxon>
        <taxon>Lactobacillales</taxon>
        <taxon>Lactobacillaceae</taxon>
        <taxon>Leuconostoc</taxon>
    </lineage>
</organism>
<dbReference type="PANTHER" id="PTHR35788:SF1">
    <property type="entry name" value="EXPORTED PROTEIN"/>
    <property type="match status" value="1"/>
</dbReference>
<name>A0A5A5U0N3_LEUCI</name>
<reference evidence="1 2" key="1">
    <citation type="submission" date="2019-04" db="EMBL/GenBank/DDBJ databases">
        <title>A pseudo-fructophilic Leuconostoc citreum strain F192-5 isolated from peel of satsuma mandarin: the first report for isolation and characterization of strain-dependent fructophilic-like characteristics.</title>
        <authorList>
            <person name="Maeno S."/>
            <person name="Tanizawa Y."/>
            <person name="Kajikawa A."/>
            <person name="Kanesaki Y."/>
            <person name="Kubota E."/>
            <person name="Arita M."/>
            <person name="Leon D."/>
            <person name="Endo A."/>
        </authorList>
    </citation>
    <scope>NUCLEOTIDE SEQUENCE [LARGE SCALE GENOMIC DNA]</scope>
    <source>
        <strain evidence="1 2">F192-5</strain>
    </source>
</reference>
<evidence type="ECO:0008006" key="3">
    <source>
        <dbReference type="Google" id="ProtNLM"/>
    </source>
</evidence>
<dbReference type="PANTHER" id="PTHR35788">
    <property type="entry name" value="EXPORTED PROTEIN-RELATED"/>
    <property type="match status" value="1"/>
</dbReference>
<sequence length="280" mass="32260">MTRKLFCEISPLTYKISYESHILKRKITDVLKTHIAKDKEDSKLPFVIFEHQSLMRRRLRKVPVPVEEAKVNNLKIAAPKVDRVLIRPGETFSFWSLVGRCTVQNGYQSGLMVANDGELKKGTGGGLCQFSNLIHWMILHSPLDVVEKYHHEQVDMFPDSDRQVPFGSGTSIVYNYLDYRFKNNTQTTYQLITYVGDKYLHGELRASELPKNTYEVKIVDEKFVEENGQVYRCGNIFQYVLENEQIISEKLIKTNHARVAYDTSNLKVYKGNTSTSPRVG</sequence>
<dbReference type="InterPro" id="IPR007391">
    <property type="entry name" value="Vancomycin_resist_VanW"/>
</dbReference>
<evidence type="ECO:0000313" key="2">
    <source>
        <dbReference type="Proteomes" id="UP000323274"/>
    </source>
</evidence>
<dbReference type="EMBL" id="BJJW01000005">
    <property type="protein sequence ID" value="GDZ83596.1"/>
    <property type="molecule type" value="Genomic_DNA"/>
</dbReference>
<dbReference type="InterPro" id="IPR052913">
    <property type="entry name" value="Glycopeptide_resist_protein"/>
</dbReference>
<dbReference type="Proteomes" id="UP000323274">
    <property type="component" value="Unassembled WGS sequence"/>
</dbReference>
<proteinExistence type="predicted"/>
<gene>
    <name evidence="1" type="ORF">LCIT_08380</name>
</gene>
<evidence type="ECO:0000313" key="1">
    <source>
        <dbReference type="EMBL" id="GDZ83596.1"/>
    </source>
</evidence>
<dbReference type="RefSeq" id="WP_149334158.1">
    <property type="nucleotide sequence ID" value="NZ_BJJW01000005.1"/>
</dbReference>